<dbReference type="AlphaFoldDB" id="A0A285EZW6"/>
<dbReference type="GO" id="GO:0003677">
    <property type="term" value="F:DNA binding"/>
    <property type="evidence" value="ECO:0007669"/>
    <property type="project" value="TreeGrafter"/>
</dbReference>
<dbReference type="PROSITE" id="PS51679">
    <property type="entry name" value="SAM_MT_C5"/>
    <property type="match status" value="1"/>
</dbReference>
<gene>
    <name evidence="9" type="ORF">SAMN05421748_10192</name>
</gene>
<sequence>MRTNRSSNRQVGSAALTQDPPDQDALPEARARPEGWAPSRAPGQDEVPAPQVRGGGCESFEVVEVCAGAGGQALGLERAGFDHAVAVELDGNACNTLRNNRPAWKIVEGDVANRSVWRPADFQGVSLLAGGVPCPPFSIAGKQLGADDERDLFAWAVEQVAIVKPRALLLENVRGLSLPRFAGYRQHILDRLTELRYVPFWRLLNASDHGVPQLRPRFILVALKSEDAPYFRWPAPAGAAPTVGEALTSLMGANGWDGTDAWAAKANKIAPTIVGGSKKHGGADLGPTRARRAWAELGVNGSSVGDLAPNWGDRFEVGPKLTNEMVARIQGWSADDEWLFTGSKTARYRQIGNAFPPPVAYAVGAEIMRAFKRDREPRGAEATSRDVLFEALRSEEVFLGRSRLMRLAGIVEGAELEQRLSTLSRDFDLQVVDTGAEPAYRLGRFKGFTGQTDHRRHDTFLKYRTRIS</sequence>
<feature type="compositionally biased region" description="Polar residues" evidence="8">
    <location>
        <begin position="1"/>
        <end position="11"/>
    </location>
</feature>
<dbReference type="PROSITE" id="PS00095">
    <property type="entry name" value="C5_MTASE_2"/>
    <property type="match status" value="1"/>
</dbReference>
<keyword evidence="3 5" id="KW-0949">S-adenosyl-L-methionine</keyword>
<dbReference type="InterPro" id="IPR050390">
    <property type="entry name" value="C5-Methyltransferase"/>
</dbReference>
<evidence type="ECO:0000256" key="8">
    <source>
        <dbReference type="SAM" id="MobiDB-lite"/>
    </source>
</evidence>
<dbReference type="Proteomes" id="UP000219612">
    <property type="component" value="Unassembled WGS sequence"/>
</dbReference>
<dbReference type="Pfam" id="PF00145">
    <property type="entry name" value="DNA_methylase"/>
    <property type="match status" value="1"/>
</dbReference>
<dbReference type="PANTHER" id="PTHR10629:SF52">
    <property type="entry name" value="DNA (CYTOSINE-5)-METHYLTRANSFERASE 1"/>
    <property type="match status" value="1"/>
</dbReference>
<reference evidence="9 10" key="1">
    <citation type="submission" date="2017-09" db="EMBL/GenBank/DDBJ databases">
        <authorList>
            <person name="Ehlers B."/>
            <person name="Leendertz F.H."/>
        </authorList>
    </citation>
    <scope>NUCLEOTIDE SEQUENCE [LARGE SCALE GENOMIC DNA]</scope>
    <source>
        <strain evidence="9 10">CGMCC 4.6857</strain>
    </source>
</reference>
<evidence type="ECO:0000256" key="3">
    <source>
        <dbReference type="ARBA" id="ARBA00022691"/>
    </source>
</evidence>
<evidence type="ECO:0000313" key="10">
    <source>
        <dbReference type="Proteomes" id="UP000219612"/>
    </source>
</evidence>
<comment type="catalytic activity">
    <reaction evidence="7">
        <text>a 2'-deoxycytidine in DNA + S-adenosyl-L-methionine = a 5-methyl-2'-deoxycytidine in DNA + S-adenosyl-L-homocysteine + H(+)</text>
        <dbReference type="Rhea" id="RHEA:13681"/>
        <dbReference type="Rhea" id="RHEA-COMP:11369"/>
        <dbReference type="Rhea" id="RHEA-COMP:11370"/>
        <dbReference type="ChEBI" id="CHEBI:15378"/>
        <dbReference type="ChEBI" id="CHEBI:57856"/>
        <dbReference type="ChEBI" id="CHEBI:59789"/>
        <dbReference type="ChEBI" id="CHEBI:85452"/>
        <dbReference type="ChEBI" id="CHEBI:85454"/>
        <dbReference type="EC" id="2.1.1.37"/>
    </reaction>
</comment>
<keyword evidence="10" id="KW-1185">Reference proteome</keyword>
<keyword evidence="1 5" id="KW-0489">Methyltransferase</keyword>
<dbReference type="InterPro" id="IPR018117">
    <property type="entry name" value="C5_DNA_meth_AS"/>
</dbReference>
<accession>A0A285EZW6</accession>
<organism evidence="9 10">
    <name type="scientific">Paractinoplanes atraurantiacus</name>
    <dbReference type="NCBI Taxonomy" id="1036182"/>
    <lineage>
        <taxon>Bacteria</taxon>
        <taxon>Bacillati</taxon>
        <taxon>Actinomycetota</taxon>
        <taxon>Actinomycetes</taxon>
        <taxon>Micromonosporales</taxon>
        <taxon>Micromonosporaceae</taxon>
        <taxon>Paractinoplanes</taxon>
    </lineage>
</organism>
<dbReference type="PANTHER" id="PTHR10629">
    <property type="entry name" value="CYTOSINE-SPECIFIC METHYLTRANSFERASE"/>
    <property type="match status" value="1"/>
</dbReference>
<dbReference type="PROSITE" id="PS00094">
    <property type="entry name" value="C5_MTASE_1"/>
    <property type="match status" value="1"/>
</dbReference>
<dbReference type="EMBL" id="OBDY01000001">
    <property type="protein sequence ID" value="SNY03974.1"/>
    <property type="molecule type" value="Genomic_DNA"/>
</dbReference>
<evidence type="ECO:0000256" key="4">
    <source>
        <dbReference type="ARBA" id="ARBA00022747"/>
    </source>
</evidence>
<evidence type="ECO:0000256" key="6">
    <source>
        <dbReference type="RuleBase" id="RU000416"/>
    </source>
</evidence>
<feature type="region of interest" description="Disordered" evidence="8">
    <location>
        <begin position="1"/>
        <end position="53"/>
    </location>
</feature>
<dbReference type="InterPro" id="IPR031303">
    <property type="entry name" value="C5_meth_CS"/>
</dbReference>
<dbReference type="PRINTS" id="PR00105">
    <property type="entry name" value="C5METTRFRASE"/>
</dbReference>
<dbReference type="NCBIfam" id="TIGR00675">
    <property type="entry name" value="dcm"/>
    <property type="match status" value="1"/>
</dbReference>
<evidence type="ECO:0000256" key="2">
    <source>
        <dbReference type="ARBA" id="ARBA00022679"/>
    </source>
</evidence>
<name>A0A285EZW6_9ACTN</name>
<comment type="similarity">
    <text evidence="5 6">Belongs to the class I-like SAM-binding methyltransferase superfamily. C5-methyltransferase family.</text>
</comment>
<dbReference type="GO" id="GO:0044027">
    <property type="term" value="P:negative regulation of gene expression via chromosomal CpG island methylation"/>
    <property type="evidence" value="ECO:0007669"/>
    <property type="project" value="TreeGrafter"/>
</dbReference>
<dbReference type="SUPFAM" id="SSF53335">
    <property type="entry name" value="S-adenosyl-L-methionine-dependent methyltransferases"/>
    <property type="match status" value="1"/>
</dbReference>
<dbReference type="EC" id="2.1.1.37" evidence="7"/>
<dbReference type="Gene3D" id="3.40.50.150">
    <property type="entry name" value="Vaccinia Virus protein VP39"/>
    <property type="match status" value="1"/>
</dbReference>
<dbReference type="InterPro" id="IPR029063">
    <property type="entry name" value="SAM-dependent_MTases_sf"/>
</dbReference>
<dbReference type="GO" id="GO:0009307">
    <property type="term" value="P:DNA restriction-modification system"/>
    <property type="evidence" value="ECO:0007669"/>
    <property type="project" value="UniProtKB-KW"/>
</dbReference>
<evidence type="ECO:0000256" key="1">
    <source>
        <dbReference type="ARBA" id="ARBA00022603"/>
    </source>
</evidence>
<evidence type="ECO:0000313" key="9">
    <source>
        <dbReference type="EMBL" id="SNY03974.1"/>
    </source>
</evidence>
<dbReference type="GO" id="GO:0003886">
    <property type="term" value="F:DNA (cytosine-5-)-methyltransferase activity"/>
    <property type="evidence" value="ECO:0007669"/>
    <property type="project" value="UniProtKB-EC"/>
</dbReference>
<dbReference type="GO" id="GO:0032259">
    <property type="term" value="P:methylation"/>
    <property type="evidence" value="ECO:0007669"/>
    <property type="project" value="UniProtKB-KW"/>
</dbReference>
<evidence type="ECO:0000256" key="5">
    <source>
        <dbReference type="PROSITE-ProRule" id="PRU01016"/>
    </source>
</evidence>
<dbReference type="OrthoDB" id="9813719at2"/>
<dbReference type="Gene3D" id="3.90.120.10">
    <property type="entry name" value="DNA Methylase, subunit A, domain 2"/>
    <property type="match status" value="1"/>
</dbReference>
<keyword evidence="4" id="KW-0680">Restriction system</keyword>
<protein>
    <recommendedName>
        <fullName evidence="7">Cytosine-specific methyltransferase</fullName>
        <ecNumber evidence="7">2.1.1.37</ecNumber>
    </recommendedName>
</protein>
<dbReference type="InterPro" id="IPR001525">
    <property type="entry name" value="C5_MeTfrase"/>
</dbReference>
<feature type="active site" evidence="5">
    <location>
        <position position="134"/>
    </location>
</feature>
<keyword evidence="2 5" id="KW-0808">Transferase</keyword>
<proteinExistence type="inferred from homology"/>
<evidence type="ECO:0000256" key="7">
    <source>
        <dbReference type="RuleBase" id="RU000417"/>
    </source>
</evidence>